<dbReference type="Proteomes" id="UP001069090">
    <property type="component" value="Unassembled WGS sequence"/>
</dbReference>
<evidence type="ECO:0000256" key="1">
    <source>
        <dbReference type="ARBA" id="ARBA00002324"/>
    </source>
</evidence>
<name>A0A9J6RH19_9GAMM</name>
<evidence type="ECO:0000256" key="6">
    <source>
        <dbReference type="ARBA" id="ARBA00022695"/>
    </source>
</evidence>
<dbReference type="NCBIfam" id="NF000839">
    <property type="entry name" value="PRK00071.1-1"/>
    <property type="match status" value="1"/>
</dbReference>
<dbReference type="NCBIfam" id="TIGR00125">
    <property type="entry name" value="cyt_tran_rel"/>
    <property type="match status" value="1"/>
</dbReference>
<organism evidence="13 14">
    <name type="scientific">Dasania phycosphaerae</name>
    <dbReference type="NCBI Taxonomy" id="2950436"/>
    <lineage>
        <taxon>Bacteria</taxon>
        <taxon>Pseudomonadati</taxon>
        <taxon>Pseudomonadota</taxon>
        <taxon>Gammaproteobacteria</taxon>
        <taxon>Cellvibrionales</taxon>
        <taxon>Spongiibacteraceae</taxon>
        <taxon>Dasania</taxon>
    </lineage>
</organism>
<evidence type="ECO:0000256" key="10">
    <source>
        <dbReference type="ARBA" id="ARBA00048721"/>
    </source>
</evidence>
<dbReference type="GO" id="GO:0009435">
    <property type="term" value="P:NAD+ biosynthetic process"/>
    <property type="evidence" value="ECO:0007669"/>
    <property type="project" value="UniProtKB-UniRule"/>
</dbReference>
<dbReference type="EMBL" id="JAPTGG010000001">
    <property type="protein sequence ID" value="MCZ0863642.1"/>
    <property type="molecule type" value="Genomic_DNA"/>
</dbReference>
<dbReference type="GO" id="GO:0005524">
    <property type="term" value="F:ATP binding"/>
    <property type="evidence" value="ECO:0007669"/>
    <property type="project" value="UniProtKB-KW"/>
</dbReference>
<keyword evidence="14" id="KW-1185">Reference proteome</keyword>
<dbReference type="InterPro" id="IPR014729">
    <property type="entry name" value="Rossmann-like_a/b/a_fold"/>
</dbReference>
<keyword evidence="7 11" id="KW-0547">Nucleotide-binding</keyword>
<accession>A0A9J6RH19</accession>
<dbReference type="AlphaFoldDB" id="A0A9J6RH19"/>
<dbReference type="NCBIfam" id="TIGR00482">
    <property type="entry name" value="nicotinate (nicotinamide) nucleotide adenylyltransferase"/>
    <property type="match status" value="1"/>
</dbReference>
<feature type="domain" description="Cytidyltransferase-like" evidence="12">
    <location>
        <begin position="9"/>
        <end position="187"/>
    </location>
</feature>
<evidence type="ECO:0000256" key="3">
    <source>
        <dbReference type="ARBA" id="ARBA00009014"/>
    </source>
</evidence>
<comment type="pathway">
    <text evidence="2 11">Cofactor biosynthesis; NAD(+) biosynthesis; deamido-NAD(+) from nicotinate D-ribonucleotide: step 1/1.</text>
</comment>
<sequence length="216" mass="24127">MTKPPVIALLGGTFDPIHNGHLLSAQELKAVLAADEFRFIPCHRPPHRATPGVSSQQRLAMVELAIAGKPGLSVDGRELQRDQLSYTIDTLIELRREYGEHAVLCWVMGVDAFCHLDTWHRWQELLDYAHIIVMARPEATLPTQGPVAELLAAHQVETVAVLLQQPAGQLLLQTLTPYPISATAIRQAFREGKRPSQALPEPVLNYIEQHQLYRSE</sequence>
<dbReference type="GO" id="GO:0004515">
    <property type="term" value="F:nicotinate-nucleotide adenylyltransferase activity"/>
    <property type="evidence" value="ECO:0007669"/>
    <property type="project" value="UniProtKB-UniRule"/>
</dbReference>
<proteinExistence type="inferred from homology"/>
<dbReference type="Pfam" id="PF01467">
    <property type="entry name" value="CTP_transf_like"/>
    <property type="match status" value="1"/>
</dbReference>
<dbReference type="InterPro" id="IPR005248">
    <property type="entry name" value="NadD/NMNAT"/>
</dbReference>
<keyword evidence="9 11" id="KW-0520">NAD</keyword>
<evidence type="ECO:0000256" key="5">
    <source>
        <dbReference type="ARBA" id="ARBA00022679"/>
    </source>
</evidence>
<dbReference type="RefSeq" id="WP_258329790.1">
    <property type="nucleotide sequence ID" value="NZ_JAPTGG010000001.1"/>
</dbReference>
<dbReference type="PANTHER" id="PTHR39321">
    <property type="entry name" value="NICOTINATE-NUCLEOTIDE ADENYLYLTRANSFERASE-RELATED"/>
    <property type="match status" value="1"/>
</dbReference>
<evidence type="ECO:0000256" key="7">
    <source>
        <dbReference type="ARBA" id="ARBA00022741"/>
    </source>
</evidence>
<dbReference type="PANTHER" id="PTHR39321:SF3">
    <property type="entry name" value="PHOSPHOPANTETHEINE ADENYLYLTRANSFERASE"/>
    <property type="match status" value="1"/>
</dbReference>
<dbReference type="CDD" id="cd02165">
    <property type="entry name" value="NMNAT"/>
    <property type="match status" value="1"/>
</dbReference>
<keyword evidence="5 11" id="KW-0808">Transferase</keyword>
<evidence type="ECO:0000256" key="2">
    <source>
        <dbReference type="ARBA" id="ARBA00005019"/>
    </source>
</evidence>
<dbReference type="Gene3D" id="3.40.50.620">
    <property type="entry name" value="HUPs"/>
    <property type="match status" value="1"/>
</dbReference>
<evidence type="ECO:0000256" key="11">
    <source>
        <dbReference type="HAMAP-Rule" id="MF_00244"/>
    </source>
</evidence>
<evidence type="ECO:0000256" key="8">
    <source>
        <dbReference type="ARBA" id="ARBA00022840"/>
    </source>
</evidence>
<gene>
    <name evidence="11 13" type="primary">nadD</name>
    <name evidence="13" type="ORF">O0V09_00420</name>
</gene>
<dbReference type="SUPFAM" id="SSF52374">
    <property type="entry name" value="Nucleotidylyl transferase"/>
    <property type="match status" value="1"/>
</dbReference>
<keyword evidence="8 11" id="KW-0067">ATP-binding</keyword>
<dbReference type="InterPro" id="IPR004821">
    <property type="entry name" value="Cyt_trans-like"/>
</dbReference>
<dbReference type="HAMAP" id="MF_00244">
    <property type="entry name" value="NaMN_adenylyltr"/>
    <property type="match status" value="1"/>
</dbReference>
<dbReference type="EC" id="2.7.7.18" evidence="11"/>
<evidence type="ECO:0000313" key="13">
    <source>
        <dbReference type="EMBL" id="MCZ0863642.1"/>
    </source>
</evidence>
<comment type="catalytic activity">
    <reaction evidence="10 11">
        <text>nicotinate beta-D-ribonucleotide + ATP + H(+) = deamido-NAD(+) + diphosphate</text>
        <dbReference type="Rhea" id="RHEA:22860"/>
        <dbReference type="ChEBI" id="CHEBI:15378"/>
        <dbReference type="ChEBI" id="CHEBI:30616"/>
        <dbReference type="ChEBI" id="CHEBI:33019"/>
        <dbReference type="ChEBI" id="CHEBI:57502"/>
        <dbReference type="ChEBI" id="CHEBI:58437"/>
        <dbReference type="EC" id="2.7.7.18"/>
    </reaction>
</comment>
<protein>
    <recommendedName>
        <fullName evidence="11">Probable nicotinate-nucleotide adenylyltransferase</fullName>
        <ecNumber evidence="11">2.7.7.18</ecNumber>
    </recommendedName>
    <alternativeName>
        <fullName evidence="11">Deamido-NAD(+) diphosphorylase</fullName>
    </alternativeName>
    <alternativeName>
        <fullName evidence="11">Deamido-NAD(+) pyrophosphorylase</fullName>
    </alternativeName>
    <alternativeName>
        <fullName evidence="11">Nicotinate mononucleotide adenylyltransferase</fullName>
        <shortName evidence="11">NaMN adenylyltransferase</shortName>
    </alternativeName>
</protein>
<evidence type="ECO:0000256" key="9">
    <source>
        <dbReference type="ARBA" id="ARBA00023027"/>
    </source>
</evidence>
<reference evidence="13 14" key="1">
    <citation type="submission" date="2022-12" db="EMBL/GenBank/DDBJ databases">
        <title>Dasania phycosphaerae sp. nov., isolated from particulate material of the south coast of Korea.</title>
        <authorList>
            <person name="Jiang Y."/>
        </authorList>
    </citation>
    <scope>NUCLEOTIDE SEQUENCE [LARGE SCALE GENOMIC DNA]</scope>
    <source>
        <strain evidence="13 14">GY-19</strain>
    </source>
</reference>
<evidence type="ECO:0000313" key="14">
    <source>
        <dbReference type="Proteomes" id="UP001069090"/>
    </source>
</evidence>
<comment type="similarity">
    <text evidence="3 11">Belongs to the NadD family.</text>
</comment>
<evidence type="ECO:0000256" key="4">
    <source>
        <dbReference type="ARBA" id="ARBA00022642"/>
    </source>
</evidence>
<comment type="function">
    <text evidence="1 11">Catalyzes the reversible adenylation of nicotinate mononucleotide (NaMN) to nicotinic acid adenine dinucleotide (NaAD).</text>
</comment>
<keyword evidence="6 11" id="KW-0548">Nucleotidyltransferase</keyword>
<keyword evidence="4 11" id="KW-0662">Pyridine nucleotide biosynthesis</keyword>
<evidence type="ECO:0000259" key="12">
    <source>
        <dbReference type="Pfam" id="PF01467"/>
    </source>
</evidence>
<comment type="caution">
    <text evidence="13">The sequence shown here is derived from an EMBL/GenBank/DDBJ whole genome shotgun (WGS) entry which is preliminary data.</text>
</comment>